<name>A0ABY5AL63_9ACTO</name>
<gene>
    <name evidence="2" type="ORF">NG665_04000</name>
</gene>
<dbReference type="PROSITE" id="PS50967">
    <property type="entry name" value="HRDC"/>
    <property type="match status" value="1"/>
</dbReference>
<dbReference type="InterPro" id="IPR041605">
    <property type="entry name" value="Exo_C"/>
</dbReference>
<keyword evidence="3" id="KW-1185">Reference proteome</keyword>
<organism evidence="2 3">
    <name type="scientific">Arcanobacterium pinnipediorum</name>
    <dbReference type="NCBI Taxonomy" id="1503041"/>
    <lineage>
        <taxon>Bacteria</taxon>
        <taxon>Bacillati</taxon>
        <taxon>Actinomycetota</taxon>
        <taxon>Actinomycetes</taxon>
        <taxon>Actinomycetales</taxon>
        <taxon>Actinomycetaceae</taxon>
        <taxon>Arcanobacterium</taxon>
    </lineage>
</organism>
<evidence type="ECO:0000259" key="1">
    <source>
        <dbReference type="PROSITE" id="PS50967"/>
    </source>
</evidence>
<dbReference type="Pfam" id="PF01612">
    <property type="entry name" value="DNA_pol_A_exo1"/>
    <property type="match status" value="1"/>
</dbReference>
<evidence type="ECO:0000313" key="3">
    <source>
        <dbReference type="Proteomes" id="UP001056109"/>
    </source>
</evidence>
<dbReference type="CDD" id="cd06142">
    <property type="entry name" value="RNaseD_exo"/>
    <property type="match status" value="1"/>
</dbReference>
<dbReference type="Pfam" id="PF00570">
    <property type="entry name" value="HRDC"/>
    <property type="match status" value="1"/>
</dbReference>
<dbReference type="InterPro" id="IPR002562">
    <property type="entry name" value="3'-5'_exonuclease_dom"/>
</dbReference>
<reference evidence="2" key="1">
    <citation type="submission" date="2022-06" db="EMBL/GenBank/DDBJ databases">
        <title>Complete Genome Sequence of Arcanobacterium pinnipediorum strain DSM 28752 isolated from a harbour seal.</title>
        <authorList>
            <person name="Borowiak M."/>
            <person name="Kreitlow A."/>
            <person name="Alssahen M."/>
            <person name="Malorny B."/>
            <person name="Laemmler C."/>
            <person name="Prenger-Berninghoff E."/>
            <person name="Siebert U."/>
            <person name="Ploetz M."/>
            <person name="Abdulmawjood A."/>
        </authorList>
    </citation>
    <scope>NUCLEOTIDE SEQUENCE</scope>
    <source>
        <strain evidence="2">DSM 28752</strain>
    </source>
</reference>
<dbReference type="PANTHER" id="PTHR47649">
    <property type="entry name" value="RIBONUCLEASE D"/>
    <property type="match status" value="1"/>
</dbReference>
<dbReference type="SUPFAM" id="SSF53098">
    <property type="entry name" value="Ribonuclease H-like"/>
    <property type="match status" value="1"/>
</dbReference>
<dbReference type="InterPro" id="IPR010997">
    <property type="entry name" value="HRDC-like_sf"/>
</dbReference>
<dbReference type="InterPro" id="IPR012337">
    <property type="entry name" value="RNaseH-like_sf"/>
</dbReference>
<dbReference type="Gene3D" id="3.30.420.10">
    <property type="entry name" value="Ribonuclease H-like superfamily/Ribonuclease H"/>
    <property type="match status" value="1"/>
</dbReference>
<dbReference type="EMBL" id="CP099547">
    <property type="protein sequence ID" value="USR80146.1"/>
    <property type="molecule type" value="Genomic_DNA"/>
</dbReference>
<sequence length="400" mass="46067">MVYTTSDLDFLDQPRDGLPDVTNTDLDRAVLALRQGTGPFAVDTERAMGIRYSSRAYLIQIKRAGAGIFLIDPLGIEDRLGELARVMDAEWILHAADQDLPSLRELGLEPQRIFDTELAGLILGFERVSLQAMIGQELGIGIAKEYSDADWSQRPLGPELRAYAALDVDLLLELRQSLIEKLHQANRWEWFVQECDEVRLRPPRPPHPQPWRKIVKYAQLPDQRALAMLRELWTARDHLAKTRDLAPGKILPNKLLANLAARKPRSLADVKNSSLLRTRARKRDADFWWEAINRAWSLPQEQLPERRFEYSLDPFPPVQRWEKLNPDAAQRWAQVRQAVLDHAQRLGIRQEVLLKPRIQKQIAWHGWEGEAQLAQRLAEYGARPWQINEFYQALATTKLS</sequence>
<dbReference type="InterPro" id="IPR044876">
    <property type="entry name" value="HRDC_dom_sf"/>
</dbReference>
<dbReference type="InterPro" id="IPR051086">
    <property type="entry name" value="RNase_D-like"/>
</dbReference>
<protein>
    <submittedName>
        <fullName evidence="2">HRDC domain-containing protein</fullName>
    </submittedName>
</protein>
<dbReference type="PANTHER" id="PTHR47649:SF1">
    <property type="entry name" value="RIBONUCLEASE D"/>
    <property type="match status" value="1"/>
</dbReference>
<dbReference type="Pfam" id="PF18305">
    <property type="entry name" value="DNA_pol_A_exoN"/>
    <property type="match status" value="1"/>
</dbReference>
<dbReference type="SUPFAM" id="SSF47819">
    <property type="entry name" value="HRDC-like"/>
    <property type="match status" value="1"/>
</dbReference>
<dbReference type="SMART" id="SM00474">
    <property type="entry name" value="35EXOc"/>
    <property type="match status" value="1"/>
</dbReference>
<accession>A0ABY5AL63</accession>
<dbReference type="Proteomes" id="UP001056109">
    <property type="component" value="Chromosome"/>
</dbReference>
<evidence type="ECO:0000313" key="2">
    <source>
        <dbReference type="EMBL" id="USR80146.1"/>
    </source>
</evidence>
<dbReference type="SMART" id="SM00341">
    <property type="entry name" value="HRDC"/>
    <property type="match status" value="1"/>
</dbReference>
<feature type="domain" description="HRDC" evidence="1">
    <location>
        <begin position="222"/>
        <end position="302"/>
    </location>
</feature>
<proteinExistence type="predicted"/>
<dbReference type="InterPro" id="IPR002121">
    <property type="entry name" value="HRDC_dom"/>
</dbReference>
<dbReference type="RefSeq" id="WP_252673996.1">
    <property type="nucleotide sequence ID" value="NZ_CP099547.1"/>
</dbReference>
<dbReference type="Gene3D" id="1.10.150.80">
    <property type="entry name" value="HRDC domain"/>
    <property type="match status" value="2"/>
</dbReference>
<dbReference type="InterPro" id="IPR036397">
    <property type="entry name" value="RNaseH_sf"/>
</dbReference>